<feature type="non-terminal residue" evidence="1">
    <location>
        <position position="66"/>
    </location>
</feature>
<reference evidence="1 2" key="1">
    <citation type="journal article" date="2009" name="Nature">
        <title>The Sorghum bicolor genome and the diversification of grasses.</title>
        <authorList>
            <person name="Paterson A.H."/>
            <person name="Bowers J.E."/>
            <person name="Bruggmann R."/>
            <person name="Dubchak I."/>
            <person name="Grimwood J."/>
            <person name="Gundlach H."/>
            <person name="Haberer G."/>
            <person name="Hellsten U."/>
            <person name="Mitros T."/>
            <person name="Poliakov A."/>
            <person name="Schmutz J."/>
            <person name="Spannagl M."/>
            <person name="Tang H."/>
            <person name="Wang X."/>
            <person name="Wicker T."/>
            <person name="Bharti A.K."/>
            <person name="Chapman J."/>
            <person name="Feltus F.A."/>
            <person name="Gowik U."/>
            <person name="Grigoriev I.V."/>
            <person name="Lyons E."/>
            <person name="Maher C.A."/>
            <person name="Martis M."/>
            <person name="Narechania A."/>
            <person name="Otillar R.P."/>
            <person name="Penning B.W."/>
            <person name="Salamov A.A."/>
            <person name="Wang Y."/>
            <person name="Zhang L."/>
            <person name="Carpita N.C."/>
            <person name="Freeling M."/>
            <person name="Gingle A.R."/>
            <person name="Hash C.T."/>
            <person name="Keller B."/>
            <person name="Klein P."/>
            <person name="Kresovich S."/>
            <person name="McCann M.C."/>
            <person name="Ming R."/>
            <person name="Peterson D.G."/>
            <person name="Mehboob-ur-Rahman"/>
            <person name="Ware D."/>
            <person name="Westhoff P."/>
            <person name="Mayer K.F."/>
            <person name="Messing J."/>
            <person name="Rokhsar D.S."/>
        </authorList>
    </citation>
    <scope>NUCLEOTIDE SEQUENCE [LARGE SCALE GENOMIC DNA]</scope>
    <source>
        <strain evidence="2">cv. BTx623</strain>
    </source>
</reference>
<dbReference type="AlphaFoldDB" id="A0A1B6QNL3"/>
<dbReference type="EMBL" id="CM000760">
    <property type="protein sequence ID" value="KXG39501.1"/>
    <property type="molecule type" value="Genomic_DNA"/>
</dbReference>
<accession>A0A1B6QNL3</accession>
<keyword evidence="2" id="KW-1185">Reference proteome</keyword>
<name>A0A1B6QNL3_SORBI</name>
<reference evidence="2" key="2">
    <citation type="journal article" date="2018" name="Plant J.">
        <title>The Sorghum bicolor reference genome: improved assembly, gene annotations, a transcriptome atlas, and signatures of genome organization.</title>
        <authorList>
            <person name="McCormick R.F."/>
            <person name="Truong S.K."/>
            <person name="Sreedasyam A."/>
            <person name="Jenkins J."/>
            <person name="Shu S."/>
            <person name="Sims D."/>
            <person name="Kennedy M."/>
            <person name="Amirebrahimi M."/>
            <person name="Weers B.D."/>
            <person name="McKinley B."/>
            <person name="Mattison A."/>
            <person name="Morishige D.T."/>
            <person name="Grimwood J."/>
            <person name="Schmutz J."/>
            <person name="Mullet J.E."/>
        </authorList>
    </citation>
    <scope>NUCLEOTIDE SEQUENCE [LARGE SCALE GENOMIC DNA]</scope>
    <source>
        <strain evidence="2">cv. BTx623</strain>
    </source>
</reference>
<evidence type="ECO:0000313" key="2">
    <source>
        <dbReference type="Proteomes" id="UP000000768"/>
    </source>
</evidence>
<organism evidence="1 2">
    <name type="scientific">Sorghum bicolor</name>
    <name type="common">Sorghum</name>
    <name type="synonym">Sorghum vulgare</name>
    <dbReference type="NCBI Taxonomy" id="4558"/>
    <lineage>
        <taxon>Eukaryota</taxon>
        <taxon>Viridiplantae</taxon>
        <taxon>Streptophyta</taxon>
        <taxon>Embryophyta</taxon>
        <taxon>Tracheophyta</taxon>
        <taxon>Spermatophyta</taxon>
        <taxon>Magnoliopsida</taxon>
        <taxon>Liliopsida</taxon>
        <taxon>Poales</taxon>
        <taxon>Poaceae</taxon>
        <taxon>PACMAD clade</taxon>
        <taxon>Panicoideae</taxon>
        <taxon>Andropogonodae</taxon>
        <taxon>Andropogoneae</taxon>
        <taxon>Sorghinae</taxon>
        <taxon>Sorghum</taxon>
    </lineage>
</organism>
<dbReference type="Proteomes" id="UP000000768">
    <property type="component" value="Chromosome 1"/>
</dbReference>
<protein>
    <submittedName>
        <fullName evidence="1">Uncharacterized protein</fullName>
    </submittedName>
</protein>
<proteinExistence type="predicted"/>
<dbReference type="InParanoid" id="A0A1B6QNL3"/>
<sequence length="66" mass="7696">MKKDENGGLNEKLNQDNAMIILRMNHLNCCSRWPHRTLSRLFMPSGHFLHMGLAGHRAPLRLMKEQ</sequence>
<gene>
    <name evidence="1" type="ORF">SORBI_3001G391800</name>
</gene>
<dbReference type="Gramene" id="KXG39501">
    <property type="protein sequence ID" value="KXG39501"/>
    <property type="gene ID" value="SORBI_3001G391800"/>
</dbReference>
<evidence type="ECO:0000313" key="1">
    <source>
        <dbReference type="EMBL" id="KXG39501.1"/>
    </source>
</evidence>